<proteinExistence type="predicted"/>
<dbReference type="AlphaFoldDB" id="A0A7W9BKX4"/>
<dbReference type="InterPro" id="IPR050680">
    <property type="entry name" value="YpeA/RimI_acetyltransf"/>
</dbReference>
<protein>
    <submittedName>
        <fullName evidence="4">Ribosomal-protein-alanine N-acetyltransferase</fullName>
        <ecNumber evidence="4">2.3.1.267</ecNumber>
    </submittedName>
</protein>
<dbReference type="PANTHER" id="PTHR43420:SF44">
    <property type="entry name" value="ACETYLTRANSFERASE YPEA"/>
    <property type="match status" value="1"/>
</dbReference>
<dbReference type="InterPro" id="IPR000182">
    <property type="entry name" value="GNAT_dom"/>
</dbReference>
<comment type="caution">
    <text evidence="4">The sequence shown here is derived from an EMBL/GenBank/DDBJ whole genome shotgun (WGS) entry which is preliminary data.</text>
</comment>
<sequence>MTPEALAQVHAAAFTQSRPWSAAEFAELLDSKGVILRGDVRSFVLGRLIADEAEVLTIATAPEFQRQGLAQICLAAFIDALQKQQAQSAFLEVAADNIAAKELYANNNFKNVGMRPNYYNRPDGTKVAAAVLRRTLVQA</sequence>
<dbReference type="Pfam" id="PF00583">
    <property type="entry name" value="Acetyltransf_1"/>
    <property type="match status" value="1"/>
</dbReference>
<dbReference type="PANTHER" id="PTHR43420">
    <property type="entry name" value="ACETYLTRANSFERASE"/>
    <property type="match status" value="1"/>
</dbReference>
<dbReference type="EC" id="2.3.1.267" evidence="4"/>
<reference evidence="4 5" key="1">
    <citation type="submission" date="2020-08" db="EMBL/GenBank/DDBJ databases">
        <title>Genomic Encyclopedia of Type Strains, Phase IV (KMG-IV): sequencing the most valuable type-strain genomes for metagenomic binning, comparative biology and taxonomic classification.</title>
        <authorList>
            <person name="Goeker M."/>
        </authorList>
    </citation>
    <scope>NUCLEOTIDE SEQUENCE [LARGE SCALE GENOMIC DNA]</scope>
    <source>
        <strain evidence="4 5">DSM 101064</strain>
    </source>
</reference>
<gene>
    <name evidence="4" type="ORF">FHS72_002053</name>
</gene>
<evidence type="ECO:0000256" key="1">
    <source>
        <dbReference type="ARBA" id="ARBA00022679"/>
    </source>
</evidence>
<feature type="domain" description="N-acetyltransferase" evidence="3">
    <location>
        <begin position="1"/>
        <end position="137"/>
    </location>
</feature>
<keyword evidence="1 4" id="KW-0808">Transferase</keyword>
<evidence type="ECO:0000256" key="2">
    <source>
        <dbReference type="ARBA" id="ARBA00023315"/>
    </source>
</evidence>
<evidence type="ECO:0000313" key="4">
    <source>
        <dbReference type="EMBL" id="MBB5722427.1"/>
    </source>
</evidence>
<keyword evidence="2 4" id="KW-0012">Acyltransferase</keyword>
<accession>A0A7W9BKX4</accession>
<dbReference type="InterPro" id="IPR016181">
    <property type="entry name" value="Acyl_CoA_acyltransferase"/>
</dbReference>
<dbReference type="Proteomes" id="UP000535415">
    <property type="component" value="Unassembled WGS sequence"/>
</dbReference>
<name>A0A7W9BKX4_9RHOB</name>
<dbReference type="PROSITE" id="PS51186">
    <property type="entry name" value="GNAT"/>
    <property type="match status" value="1"/>
</dbReference>
<dbReference type="SUPFAM" id="SSF55729">
    <property type="entry name" value="Acyl-CoA N-acyltransferases (Nat)"/>
    <property type="match status" value="1"/>
</dbReference>
<dbReference type="Gene3D" id="3.40.630.30">
    <property type="match status" value="1"/>
</dbReference>
<keyword evidence="5" id="KW-1185">Reference proteome</keyword>
<dbReference type="EMBL" id="JACIJM010000005">
    <property type="protein sequence ID" value="MBB5722427.1"/>
    <property type="molecule type" value="Genomic_DNA"/>
</dbReference>
<organism evidence="4 5">
    <name type="scientific">Yoonia ponticola</name>
    <dbReference type="NCBI Taxonomy" id="1524255"/>
    <lineage>
        <taxon>Bacteria</taxon>
        <taxon>Pseudomonadati</taxon>
        <taxon>Pseudomonadota</taxon>
        <taxon>Alphaproteobacteria</taxon>
        <taxon>Rhodobacterales</taxon>
        <taxon>Paracoccaceae</taxon>
        <taxon>Yoonia</taxon>
    </lineage>
</organism>
<dbReference type="GO" id="GO:0008999">
    <property type="term" value="F:protein-N-terminal-alanine acetyltransferase activity"/>
    <property type="evidence" value="ECO:0007669"/>
    <property type="project" value="UniProtKB-EC"/>
</dbReference>
<dbReference type="RefSeq" id="WP_183528685.1">
    <property type="nucleotide sequence ID" value="NZ_JACIJM010000005.1"/>
</dbReference>
<evidence type="ECO:0000259" key="3">
    <source>
        <dbReference type="PROSITE" id="PS51186"/>
    </source>
</evidence>
<evidence type="ECO:0000313" key="5">
    <source>
        <dbReference type="Proteomes" id="UP000535415"/>
    </source>
</evidence>
<dbReference type="CDD" id="cd04301">
    <property type="entry name" value="NAT_SF"/>
    <property type="match status" value="1"/>
</dbReference>